<dbReference type="Pfam" id="PF13639">
    <property type="entry name" value="zf-RING_2"/>
    <property type="match status" value="1"/>
</dbReference>
<dbReference type="Gene3D" id="3.30.40.10">
    <property type="entry name" value="Zinc/RING finger domain, C3HC4 (zinc finger)"/>
    <property type="match status" value="1"/>
</dbReference>
<dbReference type="SUPFAM" id="SSF57850">
    <property type="entry name" value="RING/U-box"/>
    <property type="match status" value="1"/>
</dbReference>
<dbReference type="PROSITE" id="PS50089">
    <property type="entry name" value="ZF_RING_2"/>
    <property type="match status" value="1"/>
</dbReference>
<dbReference type="PANTHER" id="PTHR45676">
    <property type="entry name" value="RING-H2 FINGER PROTEIN ATL51-RELATED"/>
    <property type="match status" value="1"/>
</dbReference>
<accession>A0A7S1T872</accession>
<sequence length="184" mass="20747">MNAGDVAILIAVMMTVVSFCKVCRILHRWPRQPRVPSSPSALARDRISPRAPDQASRAEGHVLNSIEINDMLERFSRRQKNARSMRLSSKSVCESECCAICLDDLGQTKVGYGKVVELPKCLHKFHTTCMQNFLQRGIIHQCPLCRGDLVSAFRDCTQDLRTAKEGSMVFITSGRYQDIPRYNS</sequence>
<keyword evidence="1" id="KW-0479">Metal-binding</keyword>
<proteinExistence type="predicted"/>
<organism evidence="4">
    <name type="scientific">Compsopogon caeruleus</name>
    <dbReference type="NCBI Taxonomy" id="31354"/>
    <lineage>
        <taxon>Eukaryota</taxon>
        <taxon>Rhodophyta</taxon>
        <taxon>Compsopogonophyceae</taxon>
        <taxon>Compsopogonales</taxon>
        <taxon>Compsopogonaceae</taxon>
        <taxon>Compsopogon</taxon>
    </lineage>
</organism>
<name>A0A7S1T872_9RHOD</name>
<dbReference type="InterPro" id="IPR001841">
    <property type="entry name" value="Znf_RING"/>
</dbReference>
<dbReference type="EMBL" id="HBGH01003181">
    <property type="protein sequence ID" value="CAD9227983.1"/>
    <property type="molecule type" value="Transcribed_RNA"/>
</dbReference>
<protein>
    <recommendedName>
        <fullName evidence="3">RING-type domain-containing protein</fullName>
    </recommendedName>
</protein>
<evidence type="ECO:0000256" key="1">
    <source>
        <dbReference type="PROSITE-ProRule" id="PRU00175"/>
    </source>
</evidence>
<reference evidence="4" key="1">
    <citation type="submission" date="2021-01" db="EMBL/GenBank/DDBJ databases">
        <authorList>
            <person name="Corre E."/>
            <person name="Pelletier E."/>
            <person name="Niang G."/>
            <person name="Scheremetjew M."/>
            <person name="Finn R."/>
            <person name="Kale V."/>
            <person name="Holt S."/>
            <person name="Cochrane G."/>
            <person name="Meng A."/>
            <person name="Brown T."/>
            <person name="Cohen L."/>
        </authorList>
    </citation>
    <scope>NUCLEOTIDE SEQUENCE</scope>
    <source>
        <strain evidence="4">SAG 36.94</strain>
    </source>
</reference>
<dbReference type="InterPro" id="IPR013083">
    <property type="entry name" value="Znf_RING/FYVE/PHD"/>
</dbReference>
<dbReference type="GO" id="GO:0008270">
    <property type="term" value="F:zinc ion binding"/>
    <property type="evidence" value="ECO:0007669"/>
    <property type="project" value="UniProtKB-KW"/>
</dbReference>
<feature type="domain" description="RING-type" evidence="3">
    <location>
        <begin position="98"/>
        <end position="146"/>
    </location>
</feature>
<gene>
    <name evidence="4" type="ORF">CCAE0312_LOCUS1716</name>
</gene>
<evidence type="ECO:0000313" key="4">
    <source>
        <dbReference type="EMBL" id="CAD9227983.1"/>
    </source>
</evidence>
<feature type="region of interest" description="Disordered" evidence="2">
    <location>
        <begin position="33"/>
        <end position="56"/>
    </location>
</feature>
<keyword evidence="1" id="KW-0863">Zinc-finger</keyword>
<dbReference type="AlphaFoldDB" id="A0A7S1T872"/>
<dbReference type="SMART" id="SM00184">
    <property type="entry name" value="RING"/>
    <property type="match status" value="1"/>
</dbReference>
<dbReference type="PANTHER" id="PTHR45676:SF41">
    <property type="entry name" value="RING-H2 FINGER PROTEIN ATL66"/>
    <property type="match status" value="1"/>
</dbReference>
<evidence type="ECO:0000256" key="2">
    <source>
        <dbReference type="SAM" id="MobiDB-lite"/>
    </source>
</evidence>
<evidence type="ECO:0000259" key="3">
    <source>
        <dbReference type="PROSITE" id="PS50089"/>
    </source>
</evidence>
<keyword evidence="1" id="KW-0862">Zinc</keyword>